<proteinExistence type="predicted"/>
<protein>
    <submittedName>
        <fullName evidence="1">ORF9</fullName>
    </submittedName>
</protein>
<accession>A0A2D3I6V9</accession>
<reference evidence="1" key="1">
    <citation type="journal article" date="2018" name="Aquaculture">
        <title>Complete genome sequence of a white spot syndrome virus associated with a disease incursion in Australia.</title>
        <authorList>
            <person name="Oakey J."/>
            <person name="Smith C.S."/>
        </authorList>
    </citation>
    <scope>NUCLEOTIDE SEQUENCE [LARGE SCALE GENOMIC DNA]</scope>
    <source>
        <strain evidence="1">WSSV-AU</strain>
    </source>
</reference>
<evidence type="ECO:0000313" key="1">
    <source>
        <dbReference type="EMBL" id="ATU84125.1"/>
    </source>
</evidence>
<dbReference type="EMBL" id="MF768985">
    <property type="protein sequence ID" value="ATU84125.1"/>
    <property type="molecule type" value="Genomic_DNA"/>
</dbReference>
<name>A0A2D3I6V9_9VIRU</name>
<organism evidence="1">
    <name type="scientific">White spot syndrome virus</name>
    <dbReference type="NCBI Taxonomy" id="342409"/>
    <lineage>
        <taxon>Viruses</taxon>
        <taxon>Viruses incertae sedis</taxon>
        <taxon>Naldaviricetes</taxon>
        <taxon>Nimaviridae</taxon>
        <taxon>Whispovirus</taxon>
    </lineage>
</organism>
<dbReference type="Proteomes" id="UP000267516">
    <property type="component" value="Segment"/>
</dbReference>
<sequence>MPSSFSSFSFSWRFRLVKSHHGCWRKFCPLVPTLHFNDVFYTLLGLWVRGGYRNHSWIVPLYI</sequence>